<dbReference type="EMBL" id="CACTIH010007366">
    <property type="protein sequence ID" value="CAA3011349.1"/>
    <property type="molecule type" value="Genomic_DNA"/>
</dbReference>
<dbReference type="GO" id="GO:0000166">
    <property type="term" value="F:nucleotide binding"/>
    <property type="evidence" value="ECO:0007669"/>
    <property type="project" value="InterPro"/>
</dbReference>
<feature type="transmembrane region" description="Helical" evidence="3">
    <location>
        <begin position="97"/>
        <end position="120"/>
    </location>
</feature>
<sequence length="154" mass="16462">MTVVKAYSCRNKIDPPDNKSLLPPNIISLLIESIAQNTTGSVFVPKSGGALEVSGSPTEKAILQWGVNLGMDFNAAKSKSMIIHAFPFNSEKKRGGVAVKLVIGAISSDVIYCLMIIHAFPFNSEKKRGGVAVKLVIGEISSDVIYCLHLSLST</sequence>
<keyword evidence="2" id="KW-0460">Magnesium</keyword>
<dbReference type="AlphaFoldDB" id="A0A8S0TYE9"/>
<keyword evidence="3" id="KW-1133">Transmembrane helix</keyword>
<evidence type="ECO:0000256" key="1">
    <source>
        <dbReference type="ARBA" id="ARBA00004127"/>
    </source>
</evidence>
<dbReference type="Gramene" id="OE9A011672T1">
    <property type="protein sequence ID" value="OE9A011672C1"/>
    <property type="gene ID" value="OE9A011672"/>
</dbReference>
<evidence type="ECO:0000256" key="2">
    <source>
        <dbReference type="ARBA" id="ARBA00022842"/>
    </source>
</evidence>
<dbReference type="Proteomes" id="UP000594638">
    <property type="component" value="Unassembled WGS sequence"/>
</dbReference>
<comment type="subcellular location">
    <subcellularLocation>
        <location evidence="1">Endomembrane system</location>
        <topology evidence="1">Multi-pass membrane protein</topology>
    </subcellularLocation>
</comment>
<evidence type="ECO:0000256" key="3">
    <source>
        <dbReference type="SAM" id="Phobius"/>
    </source>
</evidence>
<protein>
    <submittedName>
        <fullName evidence="4">Calcium-transporting ATPase 8, plasma membrane-type-like</fullName>
    </submittedName>
</protein>
<organism evidence="4 5">
    <name type="scientific">Olea europaea subsp. europaea</name>
    <dbReference type="NCBI Taxonomy" id="158383"/>
    <lineage>
        <taxon>Eukaryota</taxon>
        <taxon>Viridiplantae</taxon>
        <taxon>Streptophyta</taxon>
        <taxon>Embryophyta</taxon>
        <taxon>Tracheophyta</taxon>
        <taxon>Spermatophyta</taxon>
        <taxon>Magnoliopsida</taxon>
        <taxon>eudicotyledons</taxon>
        <taxon>Gunneridae</taxon>
        <taxon>Pentapetalae</taxon>
        <taxon>asterids</taxon>
        <taxon>lamiids</taxon>
        <taxon>Lamiales</taxon>
        <taxon>Oleaceae</taxon>
        <taxon>Oleeae</taxon>
        <taxon>Olea</taxon>
    </lineage>
</organism>
<dbReference type="InterPro" id="IPR023299">
    <property type="entry name" value="ATPase_P-typ_cyto_dom_N"/>
</dbReference>
<dbReference type="PANTHER" id="PTHR24093">
    <property type="entry name" value="CATION TRANSPORTING ATPASE"/>
    <property type="match status" value="1"/>
</dbReference>
<dbReference type="OrthoDB" id="3352408at2759"/>
<dbReference type="Gene3D" id="3.40.1110.10">
    <property type="entry name" value="Calcium-transporting ATPase, cytoplasmic domain N"/>
    <property type="match status" value="1"/>
</dbReference>
<dbReference type="GO" id="GO:0005388">
    <property type="term" value="F:P-type calcium transporter activity"/>
    <property type="evidence" value="ECO:0007669"/>
    <property type="project" value="TreeGrafter"/>
</dbReference>
<name>A0A8S0TYE9_OLEEU</name>
<dbReference type="Pfam" id="PF13246">
    <property type="entry name" value="Cation_ATPase"/>
    <property type="match status" value="1"/>
</dbReference>
<proteinExistence type="predicted"/>
<evidence type="ECO:0000313" key="4">
    <source>
        <dbReference type="EMBL" id="CAA3011349.1"/>
    </source>
</evidence>
<accession>A0A8S0TYE9</accession>
<evidence type="ECO:0000313" key="5">
    <source>
        <dbReference type="Proteomes" id="UP000594638"/>
    </source>
</evidence>
<comment type="caution">
    <text evidence="4">The sequence shown here is derived from an EMBL/GenBank/DDBJ whole genome shotgun (WGS) entry which is preliminary data.</text>
</comment>
<dbReference type="GO" id="GO:0005886">
    <property type="term" value="C:plasma membrane"/>
    <property type="evidence" value="ECO:0007669"/>
    <property type="project" value="TreeGrafter"/>
</dbReference>
<dbReference type="PANTHER" id="PTHR24093:SF369">
    <property type="entry name" value="CALCIUM-TRANSPORTING ATPASE"/>
    <property type="match status" value="1"/>
</dbReference>
<keyword evidence="3" id="KW-0812">Transmembrane</keyword>
<keyword evidence="5" id="KW-1185">Reference proteome</keyword>
<dbReference type="SUPFAM" id="SSF81660">
    <property type="entry name" value="Metal cation-transporting ATPase, ATP-binding domain N"/>
    <property type="match status" value="1"/>
</dbReference>
<dbReference type="GO" id="GO:0012505">
    <property type="term" value="C:endomembrane system"/>
    <property type="evidence" value="ECO:0007669"/>
    <property type="project" value="UniProtKB-SubCell"/>
</dbReference>
<gene>
    <name evidence="4" type="ORF">OLEA9_A011672</name>
</gene>
<reference evidence="4 5" key="1">
    <citation type="submission" date="2019-12" db="EMBL/GenBank/DDBJ databases">
        <authorList>
            <person name="Alioto T."/>
            <person name="Alioto T."/>
            <person name="Gomez Garrido J."/>
        </authorList>
    </citation>
    <scope>NUCLEOTIDE SEQUENCE [LARGE SCALE GENOMIC DNA]</scope>
</reference>
<keyword evidence="3" id="KW-0472">Membrane</keyword>